<dbReference type="InterPro" id="IPR006073">
    <property type="entry name" value="GTP-bd"/>
</dbReference>
<evidence type="ECO:0000256" key="8">
    <source>
        <dbReference type="RuleBase" id="RU003761"/>
    </source>
</evidence>
<comment type="subunit">
    <text evidence="6">Monomer.</text>
</comment>
<evidence type="ECO:0000256" key="4">
    <source>
        <dbReference type="ARBA" id="ARBA00022884"/>
    </source>
</evidence>
<sequence length="314" mass="35111">MIDLLNSGGLLTGNEHEGYRCGFVAIVGQPNVGKSTLMNHLIGQKLSITSRKAQTTRHRITGILTSESAQFVFVDTPGFQKRFRNALNQAMNKSVTSTLADVDAILFVVEAGRFGPADQAVLELLPKDRPVLLVINKVDTLADKGSLFPFIEDVAKHFNFAAIVPVSAQKGLKLDVLVAAIEPLLPESVPMFAEDQITDRNERFLASEIIREKIFRMMGEELPYVMAVEIEKFEEETLADGRELRRIYAAILVDRENQKPILIGKNGTKLKKIATDARIDMEKLFDAKVHLEVWVKVKSGWADDTRLVRQFGYE</sequence>
<dbReference type="Gene3D" id="3.40.50.300">
    <property type="entry name" value="P-loop containing nucleotide triphosphate hydrolases"/>
    <property type="match status" value="1"/>
</dbReference>
<dbReference type="EMBL" id="CP081150">
    <property type="protein sequence ID" value="QZA78828.1"/>
    <property type="molecule type" value="Genomic_DNA"/>
</dbReference>
<evidence type="ECO:0000256" key="3">
    <source>
        <dbReference type="ARBA" id="ARBA00022741"/>
    </source>
</evidence>
<protein>
    <recommendedName>
        <fullName evidence="2 6">GTPase Era</fullName>
    </recommendedName>
</protein>
<dbReference type="RefSeq" id="WP_221007348.1">
    <property type="nucleotide sequence ID" value="NZ_CP081150.1"/>
</dbReference>
<evidence type="ECO:0000256" key="1">
    <source>
        <dbReference type="ARBA" id="ARBA00007921"/>
    </source>
</evidence>
<keyword evidence="6" id="KW-0963">Cytoplasm</keyword>
<gene>
    <name evidence="6 11" type="primary">era</name>
    <name evidence="11" type="ORF">K4H28_05320</name>
</gene>
<dbReference type="InterPro" id="IPR027417">
    <property type="entry name" value="P-loop_NTPase"/>
</dbReference>
<feature type="domain" description="KH type-2" evidence="9">
    <location>
        <begin position="210"/>
        <end position="299"/>
    </location>
</feature>
<feature type="domain" description="Era-type G" evidence="10">
    <location>
        <begin position="20"/>
        <end position="187"/>
    </location>
</feature>
<evidence type="ECO:0000256" key="7">
    <source>
        <dbReference type="PROSITE-ProRule" id="PRU01050"/>
    </source>
</evidence>
<evidence type="ECO:0000259" key="10">
    <source>
        <dbReference type="PROSITE" id="PS51713"/>
    </source>
</evidence>
<keyword evidence="3 6" id="KW-0547">Nucleotide-binding</keyword>
<keyword evidence="6" id="KW-0472">Membrane</keyword>
<dbReference type="PANTHER" id="PTHR42698">
    <property type="entry name" value="GTPASE ERA"/>
    <property type="match status" value="1"/>
</dbReference>
<feature type="binding site" evidence="6">
    <location>
        <begin position="136"/>
        <end position="139"/>
    </location>
    <ligand>
        <name>GTP</name>
        <dbReference type="ChEBI" id="CHEBI:37565"/>
    </ligand>
</feature>
<dbReference type="Gene3D" id="3.30.300.20">
    <property type="match status" value="1"/>
</dbReference>
<organism evidence="11 12">
    <name type="scientific">Deefgea tanakiae</name>
    <dbReference type="NCBI Taxonomy" id="2865840"/>
    <lineage>
        <taxon>Bacteria</taxon>
        <taxon>Pseudomonadati</taxon>
        <taxon>Pseudomonadota</taxon>
        <taxon>Betaproteobacteria</taxon>
        <taxon>Neisseriales</taxon>
        <taxon>Chitinibacteraceae</taxon>
        <taxon>Deefgea</taxon>
    </lineage>
</organism>
<feature type="binding site" evidence="6">
    <location>
        <begin position="28"/>
        <end position="35"/>
    </location>
    <ligand>
        <name>GTP</name>
        <dbReference type="ChEBI" id="CHEBI:37565"/>
    </ligand>
</feature>
<dbReference type="NCBIfam" id="TIGR00436">
    <property type="entry name" value="era"/>
    <property type="match status" value="1"/>
</dbReference>
<feature type="region of interest" description="G3" evidence="7">
    <location>
        <begin position="75"/>
        <end position="78"/>
    </location>
</feature>
<keyword evidence="5 6" id="KW-0342">GTP-binding</keyword>
<accession>A0ABX8Z8D5</accession>
<keyword evidence="6" id="KW-1003">Cell membrane</keyword>
<dbReference type="InterPro" id="IPR005662">
    <property type="entry name" value="GTPase_Era-like"/>
</dbReference>
<proteinExistence type="inferred from homology"/>
<dbReference type="SUPFAM" id="SSF52540">
    <property type="entry name" value="P-loop containing nucleoside triphosphate hydrolases"/>
    <property type="match status" value="1"/>
</dbReference>
<comment type="similarity">
    <text evidence="1 6 7 8">Belongs to the TRAFAC class TrmE-Era-EngA-EngB-Septin-like GTPase superfamily. Era GTPase family.</text>
</comment>
<dbReference type="NCBIfam" id="TIGR00231">
    <property type="entry name" value="small_GTP"/>
    <property type="match status" value="1"/>
</dbReference>
<dbReference type="InterPro" id="IPR005225">
    <property type="entry name" value="Small_GTP-bd"/>
</dbReference>
<dbReference type="InterPro" id="IPR009019">
    <property type="entry name" value="KH_sf_prok-type"/>
</dbReference>
<feature type="region of interest" description="G4" evidence="7">
    <location>
        <begin position="136"/>
        <end position="139"/>
    </location>
</feature>
<dbReference type="NCBIfam" id="NF000908">
    <property type="entry name" value="PRK00089.1"/>
    <property type="match status" value="1"/>
</dbReference>
<comment type="subcellular location">
    <subcellularLocation>
        <location evidence="6">Cytoplasm</location>
    </subcellularLocation>
    <subcellularLocation>
        <location evidence="6">Cell membrane</location>
        <topology evidence="6">Peripheral membrane protein</topology>
    </subcellularLocation>
</comment>
<dbReference type="Pfam" id="PF07650">
    <property type="entry name" value="KH_2"/>
    <property type="match status" value="1"/>
</dbReference>
<comment type="function">
    <text evidence="6">An essential GTPase that binds both GDP and GTP, with rapid nucleotide exchange. Plays a role in 16S rRNA processing and 30S ribosomal subunit biogenesis and possibly also in cell cycle regulation and energy metabolism.</text>
</comment>
<feature type="region of interest" description="G1" evidence="7">
    <location>
        <begin position="28"/>
        <end position="35"/>
    </location>
</feature>
<dbReference type="PROSITE" id="PS51713">
    <property type="entry name" value="G_ERA"/>
    <property type="match status" value="1"/>
</dbReference>
<dbReference type="InterPro" id="IPR015946">
    <property type="entry name" value="KH_dom-like_a/b"/>
</dbReference>
<evidence type="ECO:0000313" key="11">
    <source>
        <dbReference type="EMBL" id="QZA78828.1"/>
    </source>
</evidence>
<dbReference type="SUPFAM" id="SSF54814">
    <property type="entry name" value="Prokaryotic type KH domain (KH-domain type II)"/>
    <property type="match status" value="1"/>
</dbReference>
<evidence type="ECO:0000256" key="5">
    <source>
        <dbReference type="ARBA" id="ARBA00023134"/>
    </source>
</evidence>
<dbReference type="InterPro" id="IPR030388">
    <property type="entry name" value="G_ERA_dom"/>
</dbReference>
<keyword evidence="12" id="KW-1185">Reference proteome</keyword>
<dbReference type="CDD" id="cd04163">
    <property type="entry name" value="Era"/>
    <property type="match status" value="1"/>
</dbReference>
<dbReference type="PANTHER" id="PTHR42698:SF1">
    <property type="entry name" value="GTPASE ERA, MITOCHONDRIAL"/>
    <property type="match status" value="1"/>
</dbReference>
<dbReference type="InterPro" id="IPR004044">
    <property type="entry name" value="KH_dom_type_2"/>
</dbReference>
<feature type="region of interest" description="G5" evidence="7">
    <location>
        <begin position="166"/>
        <end position="168"/>
    </location>
</feature>
<evidence type="ECO:0000256" key="2">
    <source>
        <dbReference type="ARBA" id="ARBA00020484"/>
    </source>
</evidence>
<keyword evidence="6" id="KW-0699">rRNA-binding</keyword>
<dbReference type="Proteomes" id="UP000825679">
    <property type="component" value="Chromosome"/>
</dbReference>
<dbReference type="CDD" id="cd22534">
    <property type="entry name" value="KH-II_Era"/>
    <property type="match status" value="1"/>
</dbReference>
<reference evidence="11 12" key="1">
    <citation type="submission" date="2021-08" db="EMBL/GenBank/DDBJ databases">
        <title>complete genome sequencing of Deefgea sp. D25.</title>
        <authorList>
            <person name="Bae J.-W."/>
            <person name="Gim D.-H."/>
        </authorList>
    </citation>
    <scope>NUCLEOTIDE SEQUENCE [LARGE SCALE GENOMIC DNA]</scope>
    <source>
        <strain evidence="11 12">D25</strain>
    </source>
</reference>
<dbReference type="HAMAP" id="MF_00367">
    <property type="entry name" value="GTPase_Era"/>
    <property type="match status" value="1"/>
</dbReference>
<keyword evidence="4 6" id="KW-0694">RNA-binding</keyword>
<dbReference type="Pfam" id="PF01926">
    <property type="entry name" value="MMR_HSR1"/>
    <property type="match status" value="1"/>
</dbReference>
<evidence type="ECO:0000313" key="12">
    <source>
        <dbReference type="Proteomes" id="UP000825679"/>
    </source>
</evidence>
<feature type="region of interest" description="G2" evidence="7">
    <location>
        <begin position="54"/>
        <end position="58"/>
    </location>
</feature>
<feature type="binding site" evidence="6">
    <location>
        <begin position="75"/>
        <end position="79"/>
    </location>
    <ligand>
        <name>GTP</name>
        <dbReference type="ChEBI" id="CHEBI:37565"/>
    </ligand>
</feature>
<name>A0ABX8Z8D5_9NEIS</name>
<dbReference type="PROSITE" id="PS50823">
    <property type="entry name" value="KH_TYPE_2"/>
    <property type="match status" value="1"/>
</dbReference>
<evidence type="ECO:0000259" key="9">
    <source>
        <dbReference type="PROSITE" id="PS50823"/>
    </source>
</evidence>
<dbReference type="PRINTS" id="PR00326">
    <property type="entry name" value="GTP1OBG"/>
</dbReference>
<keyword evidence="6" id="KW-0690">Ribosome biogenesis</keyword>
<evidence type="ECO:0000256" key="6">
    <source>
        <dbReference type="HAMAP-Rule" id="MF_00367"/>
    </source>
</evidence>